<reference evidence="3" key="1">
    <citation type="journal article" date="2019" name="Nat. Commun.">
        <title>The genome of broomcorn millet.</title>
        <authorList>
            <person name="Zou C."/>
            <person name="Miki D."/>
            <person name="Li D."/>
            <person name="Tang Q."/>
            <person name="Xiao L."/>
            <person name="Rajput S."/>
            <person name="Deng P."/>
            <person name="Jia W."/>
            <person name="Huang R."/>
            <person name="Zhang M."/>
            <person name="Sun Y."/>
            <person name="Hu J."/>
            <person name="Fu X."/>
            <person name="Schnable P.S."/>
            <person name="Li F."/>
            <person name="Zhang H."/>
            <person name="Feng B."/>
            <person name="Zhu X."/>
            <person name="Liu R."/>
            <person name="Schnable J.C."/>
            <person name="Zhu J.-K."/>
            <person name="Zhang H."/>
        </authorList>
    </citation>
    <scope>NUCLEOTIDE SEQUENCE [LARGE SCALE GENOMIC DNA]</scope>
</reference>
<evidence type="ECO:0000256" key="1">
    <source>
        <dbReference type="SAM" id="MobiDB-lite"/>
    </source>
</evidence>
<evidence type="ECO:0000313" key="2">
    <source>
        <dbReference type="EMBL" id="RLN19776.1"/>
    </source>
</evidence>
<feature type="compositionally biased region" description="Polar residues" evidence="1">
    <location>
        <begin position="87"/>
        <end position="96"/>
    </location>
</feature>
<comment type="caution">
    <text evidence="2">The sequence shown here is derived from an EMBL/GenBank/DDBJ whole genome shotgun (WGS) entry which is preliminary data.</text>
</comment>
<keyword evidence="3" id="KW-1185">Reference proteome</keyword>
<sequence>MYATQLLMSSSVNHLLSMAARDDRSDVAPGRRAGESTDRAAMATSPLAGRVYPTKAVGEKARLFVLNNGESDVKVTHLNAYEMRSAKITSDTTEPTSRWDPPGHADLM</sequence>
<protein>
    <submittedName>
        <fullName evidence="2">Beta-fructofuranosidase, insoluble isoenzyme 3-like</fullName>
    </submittedName>
</protein>
<dbReference type="OrthoDB" id="678957at2759"/>
<organism evidence="2 3">
    <name type="scientific">Panicum miliaceum</name>
    <name type="common">Proso millet</name>
    <name type="synonym">Broomcorn millet</name>
    <dbReference type="NCBI Taxonomy" id="4540"/>
    <lineage>
        <taxon>Eukaryota</taxon>
        <taxon>Viridiplantae</taxon>
        <taxon>Streptophyta</taxon>
        <taxon>Embryophyta</taxon>
        <taxon>Tracheophyta</taxon>
        <taxon>Spermatophyta</taxon>
        <taxon>Magnoliopsida</taxon>
        <taxon>Liliopsida</taxon>
        <taxon>Poales</taxon>
        <taxon>Poaceae</taxon>
        <taxon>PACMAD clade</taxon>
        <taxon>Panicoideae</taxon>
        <taxon>Panicodae</taxon>
        <taxon>Paniceae</taxon>
        <taxon>Panicinae</taxon>
        <taxon>Panicum</taxon>
        <taxon>Panicum sect. Panicum</taxon>
    </lineage>
</organism>
<dbReference type="Proteomes" id="UP000275267">
    <property type="component" value="Unassembled WGS sequence"/>
</dbReference>
<dbReference type="STRING" id="4540.A0A3L6SIM2"/>
<dbReference type="AlphaFoldDB" id="A0A3L6SIM2"/>
<accession>A0A3L6SIM2</accession>
<feature type="region of interest" description="Disordered" evidence="1">
    <location>
        <begin position="86"/>
        <end position="108"/>
    </location>
</feature>
<dbReference type="Gene3D" id="2.60.120.560">
    <property type="entry name" value="Exo-inulinase, domain 1"/>
    <property type="match status" value="1"/>
</dbReference>
<evidence type="ECO:0000313" key="3">
    <source>
        <dbReference type="Proteomes" id="UP000275267"/>
    </source>
</evidence>
<feature type="region of interest" description="Disordered" evidence="1">
    <location>
        <begin position="22"/>
        <end position="45"/>
    </location>
</feature>
<proteinExistence type="predicted"/>
<name>A0A3L6SIM2_PANMI</name>
<gene>
    <name evidence="2" type="ORF">C2845_PM02G04470</name>
</gene>
<dbReference type="EMBL" id="PQIB02000005">
    <property type="protein sequence ID" value="RLN19776.1"/>
    <property type="molecule type" value="Genomic_DNA"/>
</dbReference>